<keyword evidence="1" id="KW-0175">Coiled coil</keyword>
<keyword evidence="3" id="KW-1185">Reference proteome</keyword>
<dbReference type="EMBL" id="FNFH01000002">
    <property type="protein sequence ID" value="SDJ87206.1"/>
    <property type="molecule type" value="Genomic_DNA"/>
</dbReference>
<evidence type="ECO:0000313" key="3">
    <source>
        <dbReference type="Proteomes" id="UP000199305"/>
    </source>
</evidence>
<gene>
    <name evidence="2" type="ORF">SAMN05216212_1015</name>
</gene>
<dbReference type="InterPro" id="IPR021242">
    <property type="entry name" value="DUF2799"/>
</dbReference>
<sequence length="232" mass="26223">MHFRLETGKIGYLRRRNHREQETIVNRTLRIISAGLLALVLGGCATMSEEECMVADWHAIGYEDGAAGQPVAQLGRRRQACAEYGVQPDSAAYRAGRDEGLELYCTEMRGFRLGRAGGSYNGVCPADLEGLFLHAYEAGRELYVARSAVNEVSRSIDHRIDEREHILDDITEMSARLISDEATREERITLLADIARLKERHTELGIEIDSLEHELAMREAEYQEVQLRSPYQ</sequence>
<evidence type="ECO:0000313" key="2">
    <source>
        <dbReference type="EMBL" id="SDJ87206.1"/>
    </source>
</evidence>
<evidence type="ECO:0008006" key="4">
    <source>
        <dbReference type="Google" id="ProtNLM"/>
    </source>
</evidence>
<accession>A0A1G8XA70</accession>
<dbReference type="Proteomes" id="UP000199305">
    <property type="component" value="Unassembled WGS sequence"/>
</dbReference>
<protein>
    <recommendedName>
        <fullName evidence="4">DUF2799 domain-containing protein</fullName>
    </recommendedName>
</protein>
<proteinExistence type="predicted"/>
<dbReference type="STRING" id="658219.SAMN05216212_1015"/>
<organism evidence="2 3">
    <name type="scientific">Microbulbifer yueqingensis</name>
    <dbReference type="NCBI Taxonomy" id="658219"/>
    <lineage>
        <taxon>Bacteria</taxon>
        <taxon>Pseudomonadati</taxon>
        <taxon>Pseudomonadota</taxon>
        <taxon>Gammaproteobacteria</taxon>
        <taxon>Cellvibrionales</taxon>
        <taxon>Microbulbiferaceae</taxon>
        <taxon>Microbulbifer</taxon>
    </lineage>
</organism>
<name>A0A1G8XA70_9GAMM</name>
<dbReference type="AlphaFoldDB" id="A0A1G8XA70"/>
<dbReference type="Pfam" id="PF10973">
    <property type="entry name" value="DUF2799"/>
    <property type="match status" value="1"/>
</dbReference>
<evidence type="ECO:0000256" key="1">
    <source>
        <dbReference type="SAM" id="Coils"/>
    </source>
</evidence>
<reference evidence="3" key="1">
    <citation type="submission" date="2016-10" db="EMBL/GenBank/DDBJ databases">
        <authorList>
            <person name="Varghese N."/>
            <person name="Submissions S."/>
        </authorList>
    </citation>
    <scope>NUCLEOTIDE SEQUENCE [LARGE SCALE GENOMIC DNA]</scope>
    <source>
        <strain evidence="3">CGMCC 1.10658</strain>
    </source>
</reference>
<feature type="coiled-coil region" evidence="1">
    <location>
        <begin position="194"/>
        <end position="228"/>
    </location>
</feature>